<feature type="binding site" evidence="11">
    <location>
        <position position="109"/>
    </location>
    <ligand>
        <name>Mg(2+)</name>
        <dbReference type="ChEBI" id="CHEBI:18420"/>
    </ligand>
</feature>
<dbReference type="InterPro" id="IPR036412">
    <property type="entry name" value="HAD-like_sf"/>
</dbReference>
<feature type="binding site" evidence="11">
    <location>
        <position position="16"/>
    </location>
    <ligand>
        <name>Mg(2+)</name>
        <dbReference type="ChEBI" id="CHEBI:18420"/>
    </ligand>
</feature>
<evidence type="ECO:0000256" key="4">
    <source>
        <dbReference type="ARBA" id="ARBA00011881"/>
    </source>
</evidence>
<dbReference type="STRING" id="62928.azo0793"/>
<dbReference type="PANTHER" id="PTHR21485">
    <property type="entry name" value="HAD SUPERFAMILY MEMBERS CMAS AND KDSC"/>
    <property type="match status" value="1"/>
</dbReference>
<dbReference type="GO" id="GO:0046872">
    <property type="term" value="F:metal ion binding"/>
    <property type="evidence" value="ECO:0007669"/>
    <property type="project" value="UniProtKB-KW"/>
</dbReference>
<dbReference type="Gene3D" id="3.40.50.1000">
    <property type="entry name" value="HAD superfamily/HAD-like"/>
    <property type="match status" value="1"/>
</dbReference>
<evidence type="ECO:0000256" key="2">
    <source>
        <dbReference type="ARBA" id="ARBA00001946"/>
    </source>
</evidence>
<name>A1K3K5_AZOSB</name>
<keyword evidence="13" id="KW-1185">Reference proteome</keyword>
<dbReference type="NCBIfam" id="TIGR01670">
    <property type="entry name" value="KdsC-phosphatas"/>
    <property type="match status" value="1"/>
</dbReference>
<gene>
    <name evidence="12" type="ordered locus">azo0793</name>
</gene>
<dbReference type="RefSeq" id="WP_011764527.1">
    <property type="nucleotide sequence ID" value="NC_008702.1"/>
</dbReference>
<dbReference type="eggNOG" id="COG1778">
    <property type="taxonomic scope" value="Bacteria"/>
</dbReference>
<comment type="cofactor">
    <cofactor evidence="2 11">
        <name>Mg(2+)</name>
        <dbReference type="ChEBI" id="CHEBI:18420"/>
    </cofactor>
</comment>
<dbReference type="EMBL" id="AM406670">
    <property type="protein sequence ID" value="CAL93410.1"/>
    <property type="molecule type" value="Genomic_DNA"/>
</dbReference>
<accession>A1K3K5</accession>
<comment type="similarity">
    <text evidence="3">Belongs to the KdsC family.</text>
</comment>
<reference evidence="12 13" key="1">
    <citation type="journal article" date="2006" name="Nat. Biotechnol.">
        <title>Complete genome of the mutualistic, N2-fixing grass endophyte Azoarcus sp. strain BH72.</title>
        <authorList>
            <person name="Krause A."/>
            <person name="Ramakumar A."/>
            <person name="Bartels D."/>
            <person name="Battistoni F."/>
            <person name="Bekel T."/>
            <person name="Boch J."/>
            <person name="Boehm M."/>
            <person name="Friedrich F."/>
            <person name="Hurek T."/>
            <person name="Krause L."/>
            <person name="Linke B."/>
            <person name="McHardy A.C."/>
            <person name="Sarkar A."/>
            <person name="Schneiker S."/>
            <person name="Syed A.A."/>
            <person name="Thauer R."/>
            <person name="Vorhoelter F.-J."/>
            <person name="Weidner S."/>
            <person name="Puehler A."/>
            <person name="Reinhold-Hurek B."/>
            <person name="Kaiser O."/>
            <person name="Goesmann A."/>
        </authorList>
    </citation>
    <scope>NUCLEOTIDE SEQUENCE [LARGE SCALE GENOMIC DNA]</scope>
    <source>
        <strain evidence="12 13">BH72</strain>
    </source>
</reference>
<protein>
    <recommendedName>
        <fullName evidence="6">3-deoxy-D-manno-octulosonate 8-phosphate phosphatase KdsC</fullName>
        <ecNumber evidence="5">3.1.3.45</ecNumber>
    </recommendedName>
    <alternativeName>
        <fullName evidence="10">KDO 8-P phosphatase</fullName>
    </alternativeName>
</protein>
<evidence type="ECO:0000256" key="5">
    <source>
        <dbReference type="ARBA" id="ARBA00013066"/>
    </source>
</evidence>
<dbReference type="KEGG" id="azo:azo0793"/>
<keyword evidence="9 11" id="KW-0460">Magnesium</keyword>
<evidence type="ECO:0000256" key="3">
    <source>
        <dbReference type="ARBA" id="ARBA00005893"/>
    </source>
</evidence>
<keyword evidence="8" id="KW-0378">Hydrolase</keyword>
<dbReference type="FunFam" id="3.40.50.1000:FF:000029">
    <property type="entry name" value="3-deoxy-D-manno-octulosonate 8-phosphate phosphatase KdsC"/>
    <property type="match status" value="1"/>
</dbReference>
<dbReference type="AlphaFoldDB" id="A1K3K5"/>
<proteinExistence type="inferred from homology"/>
<evidence type="ECO:0000256" key="6">
    <source>
        <dbReference type="ARBA" id="ARBA00020092"/>
    </source>
</evidence>
<dbReference type="KEGG" id="aoa:dqs_0863"/>
<dbReference type="PIRSF" id="PIRSF006118">
    <property type="entry name" value="KDO8-P_Ptase"/>
    <property type="match status" value="1"/>
</dbReference>
<dbReference type="EC" id="3.1.3.45" evidence="5"/>
<dbReference type="HOGENOM" id="CLU_106694_0_1_4"/>
<evidence type="ECO:0000313" key="13">
    <source>
        <dbReference type="Proteomes" id="UP000002588"/>
    </source>
</evidence>
<dbReference type="OrthoDB" id="9805604at2"/>
<keyword evidence="7 11" id="KW-0479">Metal-binding</keyword>
<dbReference type="SUPFAM" id="SSF56784">
    <property type="entry name" value="HAD-like"/>
    <property type="match status" value="1"/>
</dbReference>
<sequence>MAQPESAAKIRLMGFDVDGVLTDGSLYFTPNGEEIKVFSSLDGHGIKMLQQAGIEVAIISGRSSRALALRAANLGIGELHMGVEDKRACLDDLLARRGIARAEAGYMGDDVVDLPILRACGFSATPADGHPFVREHVDFVASRDGGRGAVREVCDFLLASRGVLDAMHAAYLD</sequence>
<evidence type="ECO:0000256" key="1">
    <source>
        <dbReference type="ARBA" id="ARBA00000898"/>
    </source>
</evidence>
<feature type="binding site" evidence="11">
    <location>
        <position position="18"/>
    </location>
    <ligand>
        <name>substrate</name>
    </ligand>
</feature>
<organism evidence="12 13">
    <name type="scientific">Azoarcus sp. (strain BH72)</name>
    <dbReference type="NCBI Taxonomy" id="418699"/>
    <lineage>
        <taxon>Bacteria</taxon>
        <taxon>Pseudomonadati</taxon>
        <taxon>Pseudomonadota</taxon>
        <taxon>Betaproteobacteria</taxon>
        <taxon>Rhodocyclales</taxon>
        <taxon>Zoogloeaceae</taxon>
        <taxon>Azoarcus</taxon>
    </lineage>
</organism>
<evidence type="ECO:0000313" key="12">
    <source>
        <dbReference type="EMBL" id="CAL93410.1"/>
    </source>
</evidence>
<dbReference type="InterPro" id="IPR010023">
    <property type="entry name" value="KdsC_fam"/>
</dbReference>
<evidence type="ECO:0000256" key="7">
    <source>
        <dbReference type="ARBA" id="ARBA00022723"/>
    </source>
</evidence>
<evidence type="ECO:0000256" key="9">
    <source>
        <dbReference type="ARBA" id="ARBA00022842"/>
    </source>
</evidence>
<dbReference type="GO" id="GO:0008781">
    <property type="term" value="F:N-acylneuraminate cytidylyltransferase activity"/>
    <property type="evidence" value="ECO:0007669"/>
    <property type="project" value="TreeGrafter"/>
</dbReference>
<evidence type="ECO:0000256" key="11">
    <source>
        <dbReference type="PIRSR" id="PIRSR006118-2"/>
    </source>
</evidence>
<comment type="catalytic activity">
    <reaction evidence="1">
        <text>3-deoxy-alpha-D-manno-2-octulosonate-8-phosphate + H2O = 3-deoxy-alpha-D-manno-oct-2-ulosonate + phosphate</text>
        <dbReference type="Rhea" id="RHEA:11500"/>
        <dbReference type="ChEBI" id="CHEBI:15377"/>
        <dbReference type="ChEBI" id="CHEBI:43474"/>
        <dbReference type="ChEBI" id="CHEBI:85985"/>
        <dbReference type="ChEBI" id="CHEBI:85986"/>
        <dbReference type="EC" id="3.1.3.45"/>
    </reaction>
</comment>
<dbReference type="Proteomes" id="UP000002588">
    <property type="component" value="Chromosome"/>
</dbReference>
<comment type="subunit">
    <text evidence="4">Homotetramer.</text>
</comment>
<dbReference type="CDD" id="cd01630">
    <property type="entry name" value="HAD_KDO-like"/>
    <property type="match status" value="1"/>
</dbReference>
<dbReference type="GO" id="GO:0019143">
    <property type="term" value="F:3-deoxy-manno-octulosonate-8-phosphatase activity"/>
    <property type="evidence" value="ECO:0007669"/>
    <property type="project" value="UniProtKB-EC"/>
</dbReference>
<dbReference type="SFLD" id="SFLDG01136">
    <property type="entry name" value="C1.6:_Phosphoserine_Phosphatas"/>
    <property type="match status" value="1"/>
</dbReference>
<dbReference type="InterPro" id="IPR050793">
    <property type="entry name" value="CMP-NeuNAc_synthase"/>
</dbReference>
<evidence type="ECO:0000256" key="8">
    <source>
        <dbReference type="ARBA" id="ARBA00022801"/>
    </source>
</evidence>
<dbReference type="PANTHER" id="PTHR21485:SF3">
    <property type="entry name" value="N-ACYLNEURAMINATE CYTIDYLYLTRANSFERASE"/>
    <property type="match status" value="1"/>
</dbReference>
<dbReference type="InterPro" id="IPR023214">
    <property type="entry name" value="HAD_sf"/>
</dbReference>
<evidence type="ECO:0000256" key="10">
    <source>
        <dbReference type="ARBA" id="ARBA00031051"/>
    </source>
</evidence>
<dbReference type="SFLD" id="SFLDS00003">
    <property type="entry name" value="Haloacid_Dehalogenase"/>
    <property type="match status" value="1"/>
</dbReference>
<dbReference type="SFLD" id="SFLDG01138">
    <property type="entry name" value="C1.6.2:_Deoxy-d-mannose-octulo"/>
    <property type="match status" value="1"/>
</dbReference>